<evidence type="ECO:0000259" key="1">
    <source>
        <dbReference type="Pfam" id="PF01634"/>
    </source>
</evidence>
<reference evidence="3" key="1">
    <citation type="submission" date="2016-02" db="EMBL/GenBank/DDBJ databases">
        <authorList>
            <person name="Wibberg D."/>
        </authorList>
    </citation>
    <scope>NUCLEOTIDE SEQUENCE [LARGE SCALE GENOMIC DNA]</scope>
</reference>
<sequence length="760" mass="82050">MTYRENMNYKTIIGLCEAILDINVTLARHELGRLLDTCGLNEGVQFVDGSTFRKHVKHLEKNYRHALSRAPGGPVSNTLYAMGTRLSVYPRQIRLVWRGPYSPIMSYQHVDPLSSLRHVGVTTECRSAGSLRTSGSICFVDFETGEAIAVVVGPRTHVDSHAVGSNENDLNLIKLSDLCHLFDIGGVPEEHFVVVTADYCNLEPAEIERLKSLSVAGRLPFMFGRLAEFRDLRLIVEDSQIGIVSNLPGTEIVATSEGRPVTILQPGDGNPPLSCPVETLRLSEGSHLGAGDAYAGGYLAARLTGSDSASAHLSGTGEARLVSYSNSARRDYSANLTELFGSYIGRRSNVPDWDLVNRVRQSAGLSVISCGQTGIDQLALTIGQKWGLATFAIMPDGRRTERLDYSTDGEDNFGTASVIELGSISYRYCTWANVFLADGTMLLDYAGSEGSAETRHACRVLGRPLLELKGVDPSQLVETVAAWVRLHGVRVVHVAGNRASGLGTADLAAACQYLDLALRAAASCFGILSTKRFIKTGQPEEEQQNPLLWRIGFPRLDEVRDALTPAIFKQPNPNYDKAKLTFGTKGGEVCFAKSADLVTMLDRGILDAAFVGSDMLREHVTSDVRVVGLSGLFNALLAVVSPNTLDLSPASAVSQYPAIAESYFRDQEVTLVPIHGAAEAWVGPGAFDATVDTWRTGATAGANHLALVDIIGSTTLAFVINDVKCSKEAFDTGMEILETLTLGVLPPDTEDVIDSLIRDQ</sequence>
<dbReference type="AlphaFoldDB" id="A0A1C3NY39"/>
<dbReference type="EMBL" id="FLUV01001132">
    <property type="protein sequence ID" value="SBW22457.1"/>
    <property type="molecule type" value="Genomic_DNA"/>
</dbReference>
<dbReference type="InterPro" id="IPR013820">
    <property type="entry name" value="ATP_PRibTrfase_cat"/>
</dbReference>
<dbReference type="Pfam" id="PF12694">
    <property type="entry name" value="cpYpsA"/>
    <property type="match status" value="1"/>
</dbReference>
<keyword evidence="3" id="KW-1185">Reference proteome</keyword>
<dbReference type="SUPFAM" id="SSF53850">
    <property type="entry name" value="Periplasmic binding protein-like II"/>
    <property type="match status" value="1"/>
</dbReference>
<accession>A0A1C3NY39</accession>
<dbReference type="Gene3D" id="3.40.50.450">
    <property type="match status" value="1"/>
</dbReference>
<name>A0A1C3NY39_9ACTN</name>
<gene>
    <name evidence="2" type="ORF">FDG2_2668</name>
</gene>
<organism evidence="2 3">
    <name type="scientific">Candidatus Protofrankia californiensis</name>
    <dbReference type="NCBI Taxonomy" id="1839754"/>
    <lineage>
        <taxon>Bacteria</taxon>
        <taxon>Bacillati</taxon>
        <taxon>Actinomycetota</taxon>
        <taxon>Actinomycetes</taxon>
        <taxon>Frankiales</taxon>
        <taxon>Frankiaceae</taxon>
        <taxon>Protofrankia</taxon>
    </lineage>
</organism>
<dbReference type="InterPro" id="IPR024755">
    <property type="entry name" value="cpYpsA"/>
</dbReference>
<dbReference type="GO" id="GO:0000105">
    <property type="term" value="P:L-histidine biosynthetic process"/>
    <property type="evidence" value="ECO:0007669"/>
    <property type="project" value="InterPro"/>
</dbReference>
<dbReference type="Pfam" id="PF01634">
    <property type="entry name" value="HisG"/>
    <property type="match status" value="1"/>
</dbReference>
<feature type="domain" description="ATP phosphoribosyltransferase catalytic" evidence="1">
    <location>
        <begin position="594"/>
        <end position="726"/>
    </location>
</feature>
<dbReference type="Proteomes" id="UP000199013">
    <property type="component" value="Unassembled WGS sequence"/>
</dbReference>
<evidence type="ECO:0000313" key="3">
    <source>
        <dbReference type="Proteomes" id="UP000199013"/>
    </source>
</evidence>
<dbReference type="GO" id="GO:0003879">
    <property type="term" value="F:ATP phosphoribosyltransferase activity"/>
    <property type="evidence" value="ECO:0007669"/>
    <property type="project" value="InterPro"/>
</dbReference>
<dbReference type="GO" id="GO:0005737">
    <property type="term" value="C:cytoplasm"/>
    <property type="evidence" value="ECO:0007669"/>
    <property type="project" value="InterPro"/>
</dbReference>
<dbReference type="Gene3D" id="3.40.190.10">
    <property type="entry name" value="Periplasmic binding protein-like II"/>
    <property type="match status" value="2"/>
</dbReference>
<proteinExistence type="predicted"/>
<protein>
    <recommendedName>
        <fullName evidence="1">ATP phosphoribosyltransferase catalytic domain-containing protein</fullName>
    </recommendedName>
</protein>
<evidence type="ECO:0000313" key="2">
    <source>
        <dbReference type="EMBL" id="SBW22457.1"/>
    </source>
</evidence>